<dbReference type="PANTHER" id="PTHR43726">
    <property type="entry name" value="3-METHYLORNITHINE SYNTHASE"/>
    <property type="match status" value="1"/>
</dbReference>
<evidence type="ECO:0000256" key="4">
    <source>
        <dbReference type="ARBA" id="ARBA00023014"/>
    </source>
</evidence>
<reference evidence="6 7" key="1">
    <citation type="submission" date="2019-08" db="EMBL/GenBank/DDBJ databases">
        <title>In-depth cultivation of the pig gut microbiome towards novel bacterial diversity and tailored functional studies.</title>
        <authorList>
            <person name="Wylensek D."/>
            <person name="Hitch T.C.A."/>
            <person name="Clavel T."/>
        </authorList>
    </citation>
    <scope>NUCLEOTIDE SEQUENCE [LARGE SCALE GENOMIC DNA]</scope>
    <source>
        <strain evidence="6 7">68-1-5</strain>
    </source>
</reference>
<dbReference type="AlphaFoldDB" id="A0A6N7V2Q6"/>
<dbReference type="PROSITE" id="PS51918">
    <property type="entry name" value="RADICAL_SAM"/>
    <property type="match status" value="1"/>
</dbReference>
<dbReference type="Proteomes" id="UP000434409">
    <property type="component" value="Unassembled WGS sequence"/>
</dbReference>
<organism evidence="6 7">
    <name type="scientific">Suipraeoptans intestinalis</name>
    <dbReference type="NCBI Taxonomy" id="2606628"/>
    <lineage>
        <taxon>Bacteria</taxon>
        <taxon>Bacillati</taxon>
        <taxon>Bacillota</taxon>
        <taxon>Clostridia</taxon>
        <taxon>Lachnospirales</taxon>
        <taxon>Lachnospiraceae</taxon>
        <taxon>Suipraeoptans</taxon>
    </lineage>
</organism>
<name>A0A6N7V2Q6_9FIRM</name>
<dbReference type="GO" id="GO:0046872">
    <property type="term" value="F:metal ion binding"/>
    <property type="evidence" value="ECO:0007669"/>
    <property type="project" value="UniProtKB-KW"/>
</dbReference>
<dbReference type="GO" id="GO:0051536">
    <property type="term" value="F:iron-sulfur cluster binding"/>
    <property type="evidence" value="ECO:0007669"/>
    <property type="project" value="UniProtKB-KW"/>
</dbReference>
<dbReference type="CDD" id="cd01335">
    <property type="entry name" value="Radical_SAM"/>
    <property type="match status" value="1"/>
</dbReference>
<dbReference type="InterPro" id="IPR007197">
    <property type="entry name" value="rSAM"/>
</dbReference>
<gene>
    <name evidence="6" type="ORF">FYJ34_09115</name>
</gene>
<dbReference type="GO" id="GO:0016740">
    <property type="term" value="F:transferase activity"/>
    <property type="evidence" value="ECO:0007669"/>
    <property type="project" value="TreeGrafter"/>
</dbReference>
<dbReference type="RefSeq" id="WP_154478057.1">
    <property type="nucleotide sequence ID" value="NZ_VULY01000018.1"/>
</dbReference>
<dbReference type="Gene3D" id="3.20.20.70">
    <property type="entry name" value="Aldolase class I"/>
    <property type="match status" value="1"/>
</dbReference>
<keyword evidence="2" id="KW-0479">Metal-binding</keyword>
<protein>
    <submittedName>
        <fullName evidence="6">Radical SAM protein</fullName>
    </submittedName>
</protein>
<evidence type="ECO:0000256" key="3">
    <source>
        <dbReference type="ARBA" id="ARBA00023004"/>
    </source>
</evidence>
<keyword evidence="7" id="KW-1185">Reference proteome</keyword>
<keyword evidence="3" id="KW-0408">Iron</keyword>
<sequence length="348" mass="39485">MEKIFPEAESKKEIDIEKSFQKALTDEILLEYDIECLLYAGLEEEKQRALRGKAREIAAKEAGNQGKIWASIGLDYVNCPMNCSFCSMGSAWNSYEKKEELQEKEVVEIADYYARQGADWLVLRTTEFYEFDRLLQRIKAVRQRIKNDCVLVVNTGDANSRKVEELKAAGVDMIYQAFRLREGTDTRFDCNARRETIEMISQSGLKLSQYLEPVGPEHTDRELAGRMTELIRQGTDVAGIMERVPVSGTPKYALGTMLPQRIAQITAVLRIASRASIRDIVIHPYHRPAVECGANALVVDVGAIPRSRGMTRTSWKNQDMLQAKQFLKESGYEVDDAGNERNERSKGR</sequence>
<dbReference type="SFLD" id="SFLDS00029">
    <property type="entry name" value="Radical_SAM"/>
    <property type="match status" value="1"/>
</dbReference>
<keyword evidence="4" id="KW-0411">Iron-sulfur</keyword>
<feature type="domain" description="Radical SAM core" evidence="5">
    <location>
        <begin position="64"/>
        <end position="278"/>
    </location>
</feature>
<evidence type="ECO:0000313" key="6">
    <source>
        <dbReference type="EMBL" id="MSR94410.1"/>
    </source>
</evidence>
<dbReference type="PANTHER" id="PTHR43726:SF1">
    <property type="entry name" value="BIOTIN SYNTHASE"/>
    <property type="match status" value="1"/>
</dbReference>
<evidence type="ECO:0000313" key="7">
    <source>
        <dbReference type="Proteomes" id="UP000434409"/>
    </source>
</evidence>
<accession>A0A6N7V2Q6</accession>
<dbReference type="EMBL" id="VULY01000018">
    <property type="protein sequence ID" value="MSR94410.1"/>
    <property type="molecule type" value="Genomic_DNA"/>
</dbReference>
<keyword evidence="1" id="KW-0949">S-adenosyl-L-methionine</keyword>
<dbReference type="InterPro" id="IPR058240">
    <property type="entry name" value="rSAM_sf"/>
</dbReference>
<proteinExistence type="predicted"/>
<comment type="caution">
    <text evidence="6">The sequence shown here is derived from an EMBL/GenBank/DDBJ whole genome shotgun (WGS) entry which is preliminary data.</text>
</comment>
<dbReference type="SUPFAM" id="SSF102114">
    <property type="entry name" value="Radical SAM enzymes"/>
    <property type="match status" value="1"/>
</dbReference>
<evidence type="ECO:0000259" key="5">
    <source>
        <dbReference type="PROSITE" id="PS51918"/>
    </source>
</evidence>
<dbReference type="InterPro" id="IPR034422">
    <property type="entry name" value="HydE/PylB-like"/>
</dbReference>
<evidence type="ECO:0000256" key="1">
    <source>
        <dbReference type="ARBA" id="ARBA00022691"/>
    </source>
</evidence>
<evidence type="ECO:0000256" key="2">
    <source>
        <dbReference type="ARBA" id="ARBA00022723"/>
    </source>
</evidence>
<dbReference type="InterPro" id="IPR013785">
    <property type="entry name" value="Aldolase_TIM"/>
</dbReference>
<dbReference type="Pfam" id="PF04055">
    <property type="entry name" value="Radical_SAM"/>
    <property type="match status" value="1"/>
</dbReference>